<comment type="caution">
    <text evidence="1">The sequence shown here is derived from an EMBL/GenBank/DDBJ whole genome shotgun (WGS) entry which is preliminary data.</text>
</comment>
<proteinExistence type="predicted"/>
<evidence type="ECO:0000313" key="1">
    <source>
        <dbReference type="EMBL" id="TYZ09236.1"/>
    </source>
</evidence>
<dbReference type="Proteomes" id="UP000322791">
    <property type="component" value="Unassembled WGS sequence"/>
</dbReference>
<dbReference type="RefSeq" id="WP_149071031.1">
    <property type="nucleotide sequence ID" value="NZ_VTHL01000010.1"/>
</dbReference>
<name>A0A5D6V114_9BACT</name>
<dbReference type="InterPro" id="IPR025365">
    <property type="entry name" value="DUF4269"/>
</dbReference>
<keyword evidence="2" id="KW-1185">Reference proteome</keyword>
<evidence type="ECO:0000313" key="2">
    <source>
        <dbReference type="Proteomes" id="UP000322791"/>
    </source>
</evidence>
<gene>
    <name evidence="1" type="ORF">FY528_10840</name>
</gene>
<sequence length="202" mass="21957">MPPRNWHELDYLRTGPARQQQAYAALQSAGIWSLLNEFRPTLAGTVPLDVDIASSDLDVLCEVPTPATAAFQALLRRHFGTKPGFALAQPVIDGFSTTLCQFQQAGFAVEIFGQARPVAAQNGFRHLLVEDRILQLGGPAWRTAVRQLKQQGMKTEPAFAHLLELPGNPYAALLALDDLSEAQLHALVMARTAHIGDLLPGS</sequence>
<dbReference type="AlphaFoldDB" id="A0A5D6V114"/>
<reference evidence="1 2" key="1">
    <citation type="submission" date="2019-08" db="EMBL/GenBank/DDBJ databases">
        <authorList>
            <person name="Seo M.-J."/>
        </authorList>
    </citation>
    <scope>NUCLEOTIDE SEQUENCE [LARGE SCALE GENOMIC DNA]</scope>
    <source>
        <strain evidence="1 2">KIGAM108</strain>
    </source>
</reference>
<dbReference type="Pfam" id="PF14091">
    <property type="entry name" value="DUF4269"/>
    <property type="match status" value="1"/>
</dbReference>
<organism evidence="1 2">
    <name type="scientific">Hymenobacter lutimineralis</name>
    <dbReference type="NCBI Taxonomy" id="2606448"/>
    <lineage>
        <taxon>Bacteria</taxon>
        <taxon>Pseudomonadati</taxon>
        <taxon>Bacteroidota</taxon>
        <taxon>Cytophagia</taxon>
        <taxon>Cytophagales</taxon>
        <taxon>Hymenobacteraceae</taxon>
        <taxon>Hymenobacter</taxon>
    </lineage>
</organism>
<dbReference type="EMBL" id="VTHL01000010">
    <property type="protein sequence ID" value="TYZ09236.1"/>
    <property type="molecule type" value="Genomic_DNA"/>
</dbReference>
<protein>
    <submittedName>
        <fullName evidence="1">DUF4269 domain-containing protein</fullName>
    </submittedName>
</protein>
<accession>A0A5D6V114</accession>